<dbReference type="AlphaFoldDB" id="A0A0W0TBE1"/>
<dbReference type="EMBL" id="LNXY01000003">
    <property type="protein sequence ID" value="KTC92919.1"/>
    <property type="molecule type" value="Genomic_DNA"/>
</dbReference>
<keyword evidence="7" id="KW-1185">Reference proteome</keyword>
<dbReference type="InterPro" id="IPR003772">
    <property type="entry name" value="YceD"/>
</dbReference>
<evidence type="ECO:0000313" key="7">
    <source>
        <dbReference type="Proteomes" id="UP000054736"/>
    </source>
</evidence>
<dbReference type="GO" id="GO:0042254">
    <property type="term" value="P:ribosome biogenesis"/>
    <property type="evidence" value="ECO:0007669"/>
    <property type="project" value="UniProtKB-KW"/>
</dbReference>
<protein>
    <recommendedName>
        <fullName evidence="3">Large ribosomal RNA subunit accumulation protein YceD</fullName>
    </recommendedName>
    <alternativeName>
        <fullName evidence="5">23S rRNA accumulation protein YceD</fullName>
    </alternativeName>
</protein>
<accession>A0A0W0TBE1</accession>
<keyword evidence="4" id="KW-0690">Ribosome biogenesis</keyword>
<dbReference type="Pfam" id="PF02620">
    <property type="entry name" value="YceD"/>
    <property type="match status" value="1"/>
</dbReference>
<dbReference type="Proteomes" id="UP000054736">
    <property type="component" value="Unassembled WGS sequence"/>
</dbReference>
<gene>
    <name evidence="6" type="ORF">Ldro_0290</name>
</gene>
<comment type="function">
    <text evidence="1">Plays a role in synthesis, processing and/or stability of 23S rRNA.</text>
</comment>
<evidence type="ECO:0000313" key="6">
    <source>
        <dbReference type="EMBL" id="KTC92919.1"/>
    </source>
</evidence>
<dbReference type="GO" id="GO:0005829">
    <property type="term" value="C:cytosol"/>
    <property type="evidence" value="ECO:0007669"/>
    <property type="project" value="TreeGrafter"/>
</dbReference>
<sequence length="142" mass="16444">MLINLKTYSVKEGPQQVKIELDQRLPARVGSPCVVNCKFDVKAFDNYYLLTLRAEAMITINCQRCFDEFSHHYVNQTELAVCNTDEMAEKMLEQYESIVSEHNQVDLVDLVTDELHLYAPEFHSSTKECDNEASKFITKEQE</sequence>
<comment type="similarity">
    <text evidence="2">Belongs to the DUF177 domain family.</text>
</comment>
<evidence type="ECO:0000256" key="1">
    <source>
        <dbReference type="ARBA" id="ARBA00002868"/>
    </source>
</evidence>
<evidence type="ECO:0000256" key="2">
    <source>
        <dbReference type="ARBA" id="ARBA00010740"/>
    </source>
</evidence>
<dbReference type="PATRIC" id="fig|1212489.4.peg.301"/>
<dbReference type="STRING" id="1212489.Ldro_0290"/>
<dbReference type="PANTHER" id="PTHR38099:SF1">
    <property type="entry name" value="LARGE RIBOSOMAL RNA SUBUNIT ACCUMULATION PROTEIN YCED"/>
    <property type="match status" value="1"/>
</dbReference>
<dbReference type="PANTHER" id="PTHR38099">
    <property type="entry name" value="LARGE RIBOSOMAL RNA SUBUNIT ACCUMULATION PROTEIN YCED"/>
    <property type="match status" value="1"/>
</dbReference>
<organism evidence="6 7">
    <name type="scientific">Legionella drozanskii LLAP-1</name>
    <dbReference type="NCBI Taxonomy" id="1212489"/>
    <lineage>
        <taxon>Bacteria</taxon>
        <taxon>Pseudomonadati</taxon>
        <taxon>Pseudomonadota</taxon>
        <taxon>Gammaproteobacteria</taxon>
        <taxon>Legionellales</taxon>
        <taxon>Legionellaceae</taxon>
        <taxon>Legionella</taxon>
    </lineage>
</organism>
<proteinExistence type="inferred from homology"/>
<dbReference type="OrthoDB" id="9786771at2"/>
<evidence type="ECO:0000256" key="5">
    <source>
        <dbReference type="ARBA" id="ARBA00031841"/>
    </source>
</evidence>
<name>A0A0W0TBE1_9GAMM</name>
<dbReference type="RefSeq" id="WP_058494650.1">
    <property type="nucleotide sequence ID" value="NZ_CAAAIU010000003.1"/>
</dbReference>
<evidence type="ECO:0000256" key="4">
    <source>
        <dbReference type="ARBA" id="ARBA00022517"/>
    </source>
</evidence>
<reference evidence="6 7" key="1">
    <citation type="submission" date="2015-11" db="EMBL/GenBank/DDBJ databases">
        <title>Genomic analysis of 38 Legionella species identifies large and diverse effector repertoires.</title>
        <authorList>
            <person name="Burstein D."/>
            <person name="Amaro F."/>
            <person name="Zusman T."/>
            <person name="Lifshitz Z."/>
            <person name="Cohen O."/>
            <person name="Gilbert J.A."/>
            <person name="Pupko T."/>
            <person name="Shuman H.A."/>
            <person name="Segal G."/>
        </authorList>
    </citation>
    <scope>NUCLEOTIDE SEQUENCE [LARGE SCALE GENOMIC DNA]</scope>
    <source>
        <strain evidence="6 7">ATCC 700990</strain>
    </source>
</reference>
<dbReference type="InterPro" id="IPR039255">
    <property type="entry name" value="YceD_bac"/>
</dbReference>
<evidence type="ECO:0000256" key="3">
    <source>
        <dbReference type="ARBA" id="ARBA00015716"/>
    </source>
</evidence>
<comment type="caution">
    <text evidence="6">The sequence shown here is derived from an EMBL/GenBank/DDBJ whole genome shotgun (WGS) entry which is preliminary data.</text>
</comment>